<name>A0A6V8RC88_TRIAP</name>
<dbReference type="Proteomes" id="UP000517252">
    <property type="component" value="Unassembled WGS sequence"/>
</dbReference>
<evidence type="ECO:0000256" key="6">
    <source>
        <dbReference type="ARBA" id="ARBA00022989"/>
    </source>
</evidence>
<keyword evidence="2" id="KW-0813">Transport</keyword>
<dbReference type="InterPro" id="IPR050352">
    <property type="entry name" value="ABCG_transporters"/>
</dbReference>
<keyword evidence="6" id="KW-1133">Transmembrane helix</keyword>
<sequence>MHPNDGQGNAAADLEMNRVQSAVLANDIVSSFAWHNLSVVVKDHQTGRQLSILDKVCGIVKAGEVLAIMGPSGSGKTTLLNALAYRVAAAGATTYGDILVNGSKASLQTIRDLSSYVEQEDALIGSLTVRETMMFAARLSLPACVNTSCARTFVRANCQTVTKREAFQRVDDLIASFGLQSQAHTIVGTTMKKGLSGGQKKRLGVASRLVTNPKILFLDEPTSGLDSALSLEVCTYIKDIGRRHNVSRPRRR</sequence>
<evidence type="ECO:0000259" key="8">
    <source>
        <dbReference type="PROSITE" id="PS50893"/>
    </source>
</evidence>
<dbReference type="PANTHER" id="PTHR48041:SF98">
    <property type="entry name" value="TRANSPORTER, PUTATIVE (EUROFUNG)-RELATED"/>
    <property type="match status" value="1"/>
</dbReference>
<keyword evidence="5" id="KW-0067">ATP-binding</keyword>
<dbReference type="InterPro" id="IPR027417">
    <property type="entry name" value="P-loop_NTPase"/>
</dbReference>
<evidence type="ECO:0000256" key="5">
    <source>
        <dbReference type="ARBA" id="ARBA00022840"/>
    </source>
</evidence>
<dbReference type="PANTHER" id="PTHR48041">
    <property type="entry name" value="ABC TRANSPORTER G FAMILY MEMBER 28"/>
    <property type="match status" value="1"/>
</dbReference>
<evidence type="ECO:0000313" key="10">
    <source>
        <dbReference type="Proteomes" id="UP000517252"/>
    </source>
</evidence>
<keyword evidence="3" id="KW-0812">Transmembrane</keyword>
<dbReference type="GO" id="GO:0016887">
    <property type="term" value="F:ATP hydrolysis activity"/>
    <property type="evidence" value="ECO:0007669"/>
    <property type="project" value="InterPro"/>
</dbReference>
<evidence type="ECO:0000256" key="2">
    <source>
        <dbReference type="ARBA" id="ARBA00022448"/>
    </source>
</evidence>
<keyword evidence="4" id="KW-0547">Nucleotide-binding</keyword>
<dbReference type="GO" id="GO:0042626">
    <property type="term" value="F:ATPase-coupled transmembrane transporter activity"/>
    <property type="evidence" value="ECO:0007669"/>
    <property type="project" value="TreeGrafter"/>
</dbReference>
<feature type="domain" description="ABC transporter" evidence="8">
    <location>
        <begin position="23"/>
        <end position="252"/>
    </location>
</feature>
<evidence type="ECO:0000313" key="9">
    <source>
        <dbReference type="EMBL" id="GFP60243.1"/>
    </source>
</evidence>
<organism evidence="9 10">
    <name type="scientific">Trichoderma asperellum</name>
    <name type="common">Filamentous fungus</name>
    <dbReference type="NCBI Taxonomy" id="101201"/>
    <lineage>
        <taxon>Eukaryota</taxon>
        <taxon>Fungi</taxon>
        <taxon>Dikarya</taxon>
        <taxon>Ascomycota</taxon>
        <taxon>Pezizomycotina</taxon>
        <taxon>Sordariomycetes</taxon>
        <taxon>Hypocreomycetidae</taxon>
        <taxon>Hypocreales</taxon>
        <taxon>Hypocreaceae</taxon>
        <taxon>Trichoderma</taxon>
    </lineage>
</organism>
<dbReference type="AlphaFoldDB" id="A0A6V8RC88"/>
<dbReference type="OrthoDB" id="66620at2759"/>
<protein>
    <submittedName>
        <fullName evidence="9">ABC transporter G family member 15</fullName>
    </submittedName>
</protein>
<dbReference type="GO" id="GO:0016020">
    <property type="term" value="C:membrane"/>
    <property type="evidence" value="ECO:0007669"/>
    <property type="project" value="UniProtKB-SubCell"/>
</dbReference>
<dbReference type="Pfam" id="PF00005">
    <property type="entry name" value="ABC_tran"/>
    <property type="match status" value="1"/>
</dbReference>
<proteinExistence type="predicted"/>
<comment type="caution">
    <text evidence="9">The sequence shown here is derived from an EMBL/GenBank/DDBJ whole genome shotgun (WGS) entry which is preliminary data.</text>
</comment>
<dbReference type="SMART" id="SM00382">
    <property type="entry name" value="AAA"/>
    <property type="match status" value="1"/>
</dbReference>
<evidence type="ECO:0000256" key="4">
    <source>
        <dbReference type="ARBA" id="ARBA00022741"/>
    </source>
</evidence>
<evidence type="ECO:0000256" key="7">
    <source>
        <dbReference type="ARBA" id="ARBA00023136"/>
    </source>
</evidence>
<dbReference type="SUPFAM" id="SSF52540">
    <property type="entry name" value="P-loop containing nucleoside triphosphate hydrolases"/>
    <property type="match status" value="1"/>
</dbReference>
<dbReference type="InterPro" id="IPR003439">
    <property type="entry name" value="ABC_transporter-like_ATP-bd"/>
</dbReference>
<dbReference type="EMBL" id="BLZH01000017">
    <property type="protein sequence ID" value="GFP60243.1"/>
    <property type="molecule type" value="Genomic_DNA"/>
</dbReference>
<dbReference type="PROSITE" id="PS50893">
    <property type="entry name" value="ABC_TRANSPORTER_2"/>
    <property type="match status" value="1"/>
</dbReference>
<gene>
    <name evidence="9" type="ORF">TASIC1_0017000500</name>
</gene>
<dbReference type="InterPro" id="IPR003593">
    <property type="entry name" value="AAA+_ATPase"/>
</dbReference>
<dbReference type="Gene3D" id="3.40.50.300">
    <property type="entry name" value="P-loop containing nucleotide triphosphate hydrolases"/>
    <property type="match status" value="1"/>
</dbReference>
<accession>A0A6V8RC88</accession>
<dbReference type="GO" id="GO:0005524">
    <property type="term" value="F:ATP binding"/>
    <property type="evidence" value="ECO:0007669"/>
    <property type="project" value="UniProtKB-KW"/>
</dbReference>
<keyword evidence="7" id="KW-0472">Membrane</keyword>
<reference evidence="9 10" key="1">
    <citation type="submission" date="2020-07" db="EMBL/GenBank/DDBJ databases">
        <title>Trichoderma asperellum IC-1 whole genome shotgun sequence.</title>
        <authorList>
            <person name="Kanamasa S."/>
            <person name="Takahashi H."/>
        </authorList>
    </citation>
    <scope>NUCLEOTIDE SEQUENCE [LARGE SCALE GENOMIC DNA]</scope>
    <source>
        <strain evidence="9 10">IC-1</strain>
    </source>
</reference>
<evidence type="ECO:0000256" key="1">
    <source>
        <dbReference type="ARBA" id="ARBA00004141"/>
    </source>
</evidence>
<comment type="subcellular location">
    <subcellularLocation>
        <location evidence="1">Membrane</location>
        <topology evidence="1">Multi-pass membrane protein</topology>
    </subcellularLocation>
</comment>
<evidence type="ECO:0000256" key="3">
    <source>
        <dbReference type="ARBA" id="ARBA00022692"/>
    </source>
</evidence>